<name>A0A0X8XZJ8_9EURY</name>
<dbReference type="Pfam" id="PF24391">
    <property type="entry name" value="HD-CE"/>
    <property type="match status" value="1"/>
</dbReference>
<dbReference type="InterPro" id="IPR056471">
    <property type="entry name" value="HD-CE"/>
</dbReference>
<dbReference type="KEGG" id="mema:MMAB1_3424"/>
<dbReference type="InterPro" id="IPR003607">
    <property type="entry name" value="HD/PDEase_dom"/>
</dbReference>
<reference evidence="2 3" key="1">
    <citation type="submission" date="2016-01" db="EMBL/GenBank/DDBJ databases">
        <authorList>
            <person name="Manzoor S."/>
        </authorList>
    </citation>
    <scope>NUCLEOTIDE SEQUENCE [LARGE SCALE GENOMIC DNA]</scope>
    <source>
        <strain evidence="2">Methanoculleus sp MAB1</strain>
    </source>
</reference>
<dbReference type="SUPFAM" id="SSF109604">
    <property type="entry name" value="HD-domain/PDEase-like"/>
    <property type="match status" value="1"/>
</dbReference>
<feature type="domain" description="HD-CE" evidence="1">
    <location>
        <begin position="42"/>
        <end position="206"/>
    </location>
</feature>
<dbReference type="Proteomes" id="UP000069850">
    <property type="component" value="Chromosome 1"/>
</dbReference>
<organism evidence="2 3">
    <name type="scientific">Methanoculleus bourgensis</name>
    <dbReference type="NCBI Taxonomy" id="83986"/>
    <lineage>
        <taxon>Archaea</taxon>
        <taxon>Methanobacteriati</taxon>
        <taxon>Methanobacteriota</taxon>
        <taxon>Stenosarchaea group</taxon>
        <taxon>Methanomicrobia</taxon>
        <taxon>Methanomicrobiales</taxon>
        <taxon>Methanomicrobiaceae</taxon>
        <taxon>Methanoculleus</taxon>
    </lineage>
</organism>
<dbReference type="EMBL" id="LT158599">
    <property type="protein sequence ID" value="CVK34637.1"/>
    <property type="molecule type" value="Genomic_DNA"/>
</dbReference>
<sequence>MFPYDPIYVGISDIQSDTLKMVGIYAEQFLRFIPRNIKNFPSHGMDHSINIINLTNAFVDGWSISLSEDERYLLYLAAWLHDIGCICDREHHNEVSFQILARNESICNSINAVNGNVLHDLKYVINSHSSIYPIDTVPKMRSRVRLRLICSIFRLLDACEISCTKCPKEVFSLIRPTLDGDPIAYSFWDGHMRIRSLTYKKPDIEVLVVDSNDNSQKIIGRLKGEIESITAIFDESGICIPNVNVIEIGSVGVL</sequence>
<gene>
    <name evidence="2" type="ORF">MMAB1_3424</name>
</gene>
<protein>
    <recommendedName>
        <fullName evidence="1">HD-CE domain-containing protein</fullName>
    </recommendedName>
</protein>
<accession>A0A0X8XZJ8</accession>
<proteinExistence type="predicted"/>
<evidence type="ECO:0000259" key="1">
    <source>
        <dbReference type="Pfam" id="PF24391"/>
    </source>
</evidence>
<evidence type="ECO:0000313" key="3">
    <source>
        <dbReference type="Proteomes" id="UP000069850"/>
    </source>
</evidence>
<evidence type="ECO:0000313" key="2">
    <source>
        <dbReference type="EMBL" id="CVK34637.1"/>
    </source>
</evidence>
<dbReference type="CDD" id="cd00077">
    <property type="entry name" value="HDc"/>
    <property type="match status" value="1"/>
</dbReference>
<dbReference type="Gene3D" id="1.10.3210.10">
    <property type="entry name" value="Hypothetical protein af1432"/>
    <property type="match status" value="1"/>
</dbReference>
<dbReference type="AlphaFoldDB" id="A0A0X8XZJ8"/>